<dbReference type="InterPro" id="IPR040476">
    <property type="entry name" value="CSD2"/>
</dbReference>
<evidence type="ECO:0000313" key="11">
    <source>
        <dbReference type="Proteomes" id="UP000273643"/>
    </source>
</evidence>
<comment type="caution">
    <text evidence="10">The sequence shown here is derived from an EMBL/GenBank/DDBJ whole genome shotgun (WGS) entry which is preliminary data.</text>
</comment>
<dbReference type="PANTHER" id="PTHR23355">
    <property type="entry name" value="RIBONUCLEASE"/>
    <property type="match status" value="1"/>
</dbReference>
<evidence type="ECO:0000256" key="1">
    <source>
        <dbReference type="ARBA" id="ARBA00001849"/>
    </source>
</evidence>
<evidence type="ECO:0000259" key="9">
    <source>
        <dbReference type="PROSITE" id="PS50126"/>
    </source>
</evidence>
<dbReference type="InterPro" id="IPR050180">
    <property type="entry name" value="RNR_Ribonuclease"/>
</dbReference>
<evidence type="ECO:0000256" key="6">
    <source>
        <dbReference type="ARBA" id="ARBA00022801"/>
    </source>
</evidence>
<reference evidence="10 11" key="1">
    <citation type="submission" date="2018-11" db="EMBL/GenBank/DDBJ databases">
        <title>Genomic Encyclopedia of Type Strains, Phase IV (KMG-IV): sequencing the most valuable type-strain genomes for metagenomic binning, comparative biology and taxonomic classification.</title>
        <authorList>
            <person name="Goeker M."/>
        </authorList>
    </citation>
    <scope>NUCLEOTIDE SEQUENCE [LARGE SCALE GENOMIC DNA]</scope>
    <source>
        <strain evidence="10 11">DSM 16974</strain>
    </source>
</reference>
<dbReference type="InterPro" id="IPR013223">
    <property type="entry name" value="RNase_B_OB_dom"/>
</dbReference>
<organism evidence="10 11">
    <name type="scientific">Marinimicrobium koreense</name>
    <dbReference type="NCBI Taxonomy" id="306545"/>
    <lineage>
        <taxon>Bacteria</taxon>
        <taxon>Pseudomonadati</taxon>
        <taxon>Pseudomonadota</taxon>
        <taxon>Gammaproteobacteria</taxon>
        <taxon>Cellvibrionales</taxon>
        <taxon>Cellvibrionaceae</taxon>
        <taxon>Marinimicrobium</taxon>
    </lineage>
</organism>
<dbReference type="EMBL" id="RJUK01000001">
    <property type="protein sequence ID" value="ROQ19715.1"/>
    <property type="molecule type" value="Genomic_DNA"/>
</dbReference>
<protein>
    <recommendedName>
        <fullName evidence="3">exoribonuclease II</fullName>
        <ecNumber evidence="3">3.1.13.1</ecNumber>
    </recommendedName>
</protein>
<accession>A0A3N1NU53</accession>
<comment type="subcellular location">
    <subcellularLocation>
        <location evidence="2">Cytoplasm</location>
    </subcellularLocation>
</comment>
<keyword evidence="5" id="KW-0540">Nuclease</keyword>
<evidence type="ECO:0000256" key="3">
    <source>
        <dbReference type="ARBA" id="ARBA00012163"/>
    </source>
</evidence>
<sequence length="684" mass="77757">MIAPDPETEPANLKLSLMFDQNALQQLSQLKSNLRSEKDLAQGTVRTTTRRFAFVHLDDGRDAFLPPDETMKVMPGDRVEVQLTTNRKDQLEAQLERLLSSEFTTFVGRYRVKGKAHFVEPDVAQFTRWLFIPPNQRKGFDDGDLIHCKLSRHPFHHEGKAQVTILSAIGKPGEPGVESRYITAKFELPTDWSDKARDQAQAINLTPITADDHQEDLTDRPFVTIDAETTRDMDDAVYLEAREDGWDLWVAIADPSRYIEPGTPLDQAAASRASTVYLLGQSVTMLPAELSHDTFSLVPDQRRPALVCQMHIQQDGTITDYRFSEALIRSHHKLSYTGVTELLDGGDAPADLPAERVEMLKALYACATARSDYRHQHALMMEDRPDYYFVLNDQKKIERIEKRERTKAHRIVEESMLATNICAGELFTRHPGHGIFSNHVGFRPERLDDAVSLLNEDVPDYEVGDLTALRHFQKLLRDLRVNPDNTPEFESLLPLVQRMLQAASLSADASEHFGLGFPHYATVTSPIRRYHDFYNHRAIKRILREQPAQSPEPTLLENLQSQLQKGRQACRQLEQWLACDFVRDKIGSVHTGTIALVNSMGFGVRLDDWGIEGFVRLAKDDVKPAFDSRRLKITHEAQQYQLDQQVHVIIQGVDDERQRVILEVVDEATAERLKAWTDTPASAE</sequence>
<dbReference type="PANTHER" id="PTHR23355:SF37">
    <property type="entry name" value="EXORIBONUCLEASE 2"/>
    <property type="match status" value="1"/>
</dbReference>
<dbReference type="GO" id="GO:0008859">
    <property type="term" value="F:exoribonuclease II activity"/>
    <property type="evidence" value="ECO:0007669"/>
    <property type="project" value="UniProtKB-EC"/>
</dbReference>
<dbReference type="SUPFAM" id="SSF50249">
    <property type="entry name" value="Nucleic acid-binding proteins"/>
    <property type="match status" value="3"/>
</dbReference>
<dbReference type="GO" id="GO:0003723">
    <property type="term" value="F:RNA binding"/>
    <property type="evidence" value="ECO:0007669"/>
    <property type="project" value="UniProtKB-KW"/>
</dbReference>
<dbReference type="Gene3D" id="2.40.50.140">
    <property type="entry name" value="Nucleic acid-binding proteins"/>
    <property type="match status" value="2"/>
</dbReference>
<dbReference type="Pfam" id="PF08206">
    <property type="entry name" value="OB_RNB"/>
    <property type="match status" value="1"/>
</dbReference>
<dbReference type="GO" id="GO:0005829">
    <property type="term" value="C:cytosol"/>
    <property type="evidence" value="ECO:0007669"/>
    <property type="project" value="TreeGrafter"/>
</dbReference>
<keyword evidence="4" id="KW-0963">Cytoplasm</keyword>
<evidence type="ECO:0000256" key="7">
    <source>
        <dbReference type="ARBA" id="ARBA00022839"/>
    </source>
</evidence>
<dbReference type="PROSITE" id="PS50126">
    <property type="entry name" value="S1"/>
    <property type="match status" value="1"/>
</dbReference>
<dbReference type="Pfam" id="PF17876">
    <property type="entry name" value="CSD2"/>
    <property type="match status" value="1"/>
</dbReference>
<evidence type="ECO:0000256" key="2">
    <source>
        <dbReference type="ARBA" id="ARBA00004496"/>
    </source>
</evidence>
<dbReference type="PROSITE" id="PS01175">
    <property type="entry name" value="RIBONUCLEASE_II"/>
    <property type="match status" value="1"/>
</dbReference>
<dbReference type="NCBIfam" id="TIGR00358">
    <property type="entry name" value="3_prime_RNase"/>
    <property type="match status" value="1"/>
</dbReference>
<dbReference type="EC" id="3.1.13.1" evidence="3"/>
<evidence type="ECO:0000256" key="8">
    <source>
        <dbReference type="ARBA" id="ARBA00022884"/>
    </source>
</evidence>
<gene>
    <name evidence="10" type="ORF">EDC38_0301</name>
</gene>
<keyword evidence="7" id="KW-0269">Exonuclease</keyword>
<dbReference type="SMART" id="SM00316">
    <property type="entry name" value="S1"/>
    <property type="match status" value="2"/>
</dbReference>
<evidence type="ECO:0000256" key="5">
    <source>
        <dbReference type="ARBA" id="ARBA00022722"/>
    </source>
</evidence>
<dbReference type="GO" id="GO:0006402">
    <property type="term" value="P:mRNA catabolic process"/>
    <property type="evidence" value="ECO:0007669"/>
    <property type="project" value="TreeGrafter"/>
</dbReference>
<evidence type="ECO:0000256" key="4">
    <source>
        <dbReference type="ARBA" id="ARBA00022490"/>
    </source>
</evidence>
<dbReference type="InterPro" id="IPR001900">
    <property type="entry name" value="RNase_II/R"/>
</dbReference>
<dbReference type="Proteomes" id="UP000273643">
    <property type="component" value="Unassembled WGS sequence"/>
</dbReference>
<dbReference type="SMART" id="SM00955">
    <property type="entry name" value="RNB"/>
    <property type="match status" value="1"/>
</dbReference>
<dbReference type="RefSeq" id="WP_246004311.1">
    <property type="nucleotide sequence ID" value="NZ_RJUK01000001.1"/>
</dbReference>
<feature type="domain" description="S1 motif" evidence="9">
    <location>
        <begin position="587"/>
        <end position="665"/>
    </location>
</feature>
<comment type="catalytic activity">
    <reaction evidence="1">
        <text>Exonucleolytic cleavage in the 3'- to 5'-direction to yield nucleoside 5'-phosphates.</text>
        <dbReference type="EC" id="3.1.13.1"/>
    </reaction>
</comment>
<keyword evidence="6" id="KW-0378">Hydrolase</keyword>
<keyword evidence="11" id="KW-1185">Reference proteome</keyword>
<dbReference type="InterPro" id="IPR004476">
    <property type="entry name" value="RNase_II/RNase_R"/>
</dbReference>
<dbReference type="InterPro" id="IPR003029">
    <property type="entry name" value="S1_domain"/>
</dbReference>
<dbReference type="Pfam" id="PF00575">
    <property type="entry name" value="S1"/>
    <property type="match status" value="1"/>
</dbReference>
<proteinExistence type="predicted"/>
<dbReference type="InterPro" id="IPR012340">
    <property type="entry name" value="NA-bd_OB-fold"/>
</dbReference>
<dbReference type="Pfam" id="PF00773">
    <property type="entry name" value="RNB"/>
    <property type="match status" value="1"/>
</dbReference>
<keyword evidence="8" id="KW-0694">RNA-binding</keyword>
<evidence type="ECO:0000313" key="10">
    <source>
        <dbReference type="EMBL" id="ROQ19715.1"/>
    </source>
</evidence>
<dbReference type="AlphaFoldDB" id="A0A3N1NU53"/>
<name>A0A3N1NU53_9GAMM</name>
<dbReference type="InterPro" id="IPR022966">
    <property type="entry name" value="RNase_II/R_CS"/>
</dbReference>